<evidence type="ECO:0000313" key="2">
    <source>
        <dbReference type="EMBL" id="MBG9986878.1"/>
    </source>
</evidence>
<dbReference type="Proteomes" id="UP000721415">
    <property type="component" value="Unassembled WGS sequence"/>
</dbReference>
<keyword evidence="3" id="KW-1185">Reference proteome</keyword>
<dbReference type="PANTHER" id="PTHR43245">
    <property type="entry name" value="BIFUNCTIONAL POLYMYXIN RESISTANCE PROTEIN ARNA"/>
    <property type="match status" value="1"/>
</dbReference>
<evidence type="ECO:0000313" key="3">
    <source>
        <dbReference type="Proteomes" id="UP000721415"/>
    </source>
</evidence>
<feature type="domain" description="NAD-dependent epimerase/dehydratase" evidence="1">
    <location>
        <begin position="2"/>
        <end position="221"/>
    </location>
</feature>
<organism evidence="2 3">
    <name type="scientific">Facklamia lactis</name>
    <dbReference type="NCBI Taxonomy" id="2749967"/>
    <lineage>
        <taxon>Bacteria</taxon>
        <taxon>Bacillati</taxon>
        <taxon>Bacillota</taxon>
        <taxon>Bacilli</taxon>
        <taxon>Lactobacillales</taxon>
        <taxon>Aerococcaceae</taxon>
        <taxon>Facklamia</taxon>
    </lineage>
</organism>
<gene>
    <name evidence="2" type="ORF">HZY91_08260</name>
</gene>
<protein>
    <submittedName>
        <fullName evidence="2">NAD(P)-dependent oxidoreductase</fullName>
    </submittedName>
</protein>
<dbReference type="SUPFAM" id="SSF51735">
    <property type="entry name" value="NAD(P)-binding Rossmann-fold domains"/>
    <property type="match status" value="1"/>
</dbReference>
<dbReference type="InterPro" id="IPR036291">
    <property type="entry name" value="NAD(P)-bd_dom_sf"/>
</dbReference>
<dbReference type="EMBL" id="JACBXQ010000005">
    <property type="protein sequence ID" value="MBG9986878.1"/>
    <property type="molecule type" value="Genomic_DNA"/>
</dbReference>
<dbReference type="Gene3D" id="3.40.50.720">
    <property type="entry name" value="NAD(P)-binding Rossmann-like Domain"/>
    <property type="match status" value="1"/>
</dbReference>
<reference evidence="2 3" key="1">
    <citation type="submission" date="2020-07" db="EMBL/GenBank/DDBJ databases">
        <title>Facklamia lactis sp. nov., isolated from raw milk.</title>
        <authorList>
            <person name="Doll E.V."/>
            <person name="Huptas C."/>
            <person name="Staib L."/>
            <person name="Wenning M."/>
            <person name="Scherer S."/>
        </authorList>
    </citation>
    <scope>NUCLEOTIDE SEQUENCE [LARGE SCALE GENOMIC DNA]</scope>
    <source>
        <strain evidence="2 3">DSM 111018</strain>
    </source>
</reference>
<proteinExistence type="predicted"/>
<comment type="caution">
    <text evidence="2">The sequence shown here is derived from an EMBL/GenBank/DDBJ whole genome shotgun (WGS) entry which is preliminary data.</text>
</comment>
<dbReference type="PANTHER" id="PTHR43245:SF51">
    <property type="entry name" value="SHORT CHAIN DEHYDROGENASE_REDUCTASE FAMILY 42E, MEMBER 2"/>
    <property type="match status" value="1"/>
</dbReference>
<accession>A0ABS0LRT4</accession>
<dbReference type="InterPro" id="IPR001509">
    <property type="entry name" value="Epimerase_deHydtase"/>
</dbReference>
<name>A0ABS0LRT4_9LACT</name>
<dbReference type="InterPro" id="IPR050177">
    <property type="entry name" value="Lipid_A_modif_metabolic_enz"/>
</dbReference>
<dbReference type="RefSeq" id="WP_197115799.1">
    <property type="nucleotide sequence ID" value="NZ_JACBXQ010000005.1"/>
</dbReference>
<sequence length="320" mass="35479">MILVTGISGFLGRYVAQQLLAQGYEVVGVSRHSNDRIPKGVDYQSVDLADQAAVAALFERYDFKGVIHCAAKSSAWGTYQSFYSANVLATQHIVQACQKHGVDRLVHISSPSVYARLDHQLAVKETEPFSQPPLNHYIETKGKAEAIVKQSGLSYNILRPRALIGDGDTSVIPRLLQTEAKSGIPLFNQGQNLMDVTCIENAAYACLLALESESSGGIYNVTNGDPKPFIELMTLLFDHLGRSPRFKRLPYGLLINLARLMEKVYPARKEPPLTVYTLSTIAFSQTLDISALQEELGYHPLVTLEDKVGDYADWYRHFLS</sequence>
<dbReference type="Pfam" id="PF01370">
    <property type="entry name" value="Epimerase"/>
    <property type="match status" value="1"/>
</dbReference>
<evidence type="ECO:0000259" key="1">
    <source>
        <dbReference type="Pfam" id="PF01370"/>
    </source>
</evidence>